<accession>A0A8S5M9P3</accession>
<organism evidence="1">
    <name type="scientific">Siphoviridae sp. ctv4j104</name>
    <dbReference type="NCBI Taxonomy" id="2826510"/>
    <lineage>
        <taxon>Viruses</taxon>
        <taxon>Duplodnaviria</taxon>
        <taxon>Heunggongvirae</taxon>
        <taxon>Uroviricota</taxon>
        <taxon>Caudoviricetes</taxon>
    </lineage>
</organism>
<dbReference type="EMBL" id="BK014855">
    <property type="protein sequence ID" value="DAD78970.1"/>
    <property type="molecule type" value="Genomic_DNA"/>
</dbReference>
<reference evidence="1" key="1">
    <citation type="journal article" date="2021" name="Proc. Natl. Acad. Sci. U.S.A.">
        <title>A Catalog of Tens of Thousands of Viruses from Human Metagenomes Reveals Hidden Associations with Chronic Diseases.</title>
        <authorList>
            <person name="Tisza M.J."/>
            <person name="Buck C.B."/>
        </authorList>
    </citation>
    <scope>NUCLEOTIDE SEQUENCE</scope>
    <source>
        <strain evidence="1">Ctv4j104</strain>
    </source>
</reference>
<evidence type="ECO:0000313" key="1">
    <source>
        <dbReference type="EMBL" id="DAD78970.1"/>
    </source>
</evidence>
<sequence>MRIPTERLKALIAVANATYPNEVEAGLRWIVTQIPTWDKDEIYYLGEQFGMEPYINDKQAEEALFRGCKVMVVTKKFGVVTLNKFRKDHFSVHISKKIFERISDLGRVTDDLLSGYYFE</sequence>
<name>A0A8S5M9P3_9CAUD</name>
<proteinExistence type="predicted"/>
<protein>
    <submittedName>
        <fullName evidence="1">Uncharacterized protein</fullName>
    </submittedName>
</protein>